<reference evidence="2 3" key="1">
    <citation type="journal article" date="2024" name="Commun. Biol.">
        <title>Comparative genomic analysis of thermophilic fungi reveals convergent evolutionary adaptations and gene losses.</title>
        <authorList>
            <person name="Steindorff A.S."/>
            <person name="Aguilar-Pontes M.V."/>
            <person name="Robinson A.J."/>
            <person name="Andreopoulos B."/>
            <person name="LaButti K."/>
            <person name="Kuo A."/>
            <person name="Mondo S."/>
            <person name="Riley R."/>
            <person name="Otillar R."/>
            <person name="Haridas S."/>
            <person name="Lipzen A."/>
            <person name="Grimwood J."/>
            <person name="Schmutz J."/>
            <person name="Clum A."/>
            <person name="Reid I.D."/>
            <person name="Moisan M.C."/>
            <person name="Butler G."/>
            <person name="Nguyen T.T.M."/>
            <person name="Dewar K."/>
            <person name="Conant G."/>
            <person name="Drula E."/>
            <person name="Henrissat B."/>
            <person name="Hansel C."/>
            <person name="Singer S."/>
            <person name="Hutchinson M.I."/>
            <person name="de Vries R.P."/>
            <person name="Natvig D.O."/>
            <person name="Powell A.J."/>
            <person name="Tsang A."/>
            <person name="Grigoriev I.V."/>
        </authorList>
    </citation>
    <scope>NUCLEOTIDE SEQUENCE [LARGE SCALE GENOMIC DNA]</scope>
    <source>
        <strain evidence="2 3">CBS 494.80</strain>
    </source>
</reference>
<sequence length="211" mass="23874">MATKRFDALQELTPRRFHISANPPFGIGFVIFGHENQDIDEERLEQFFLQQEIICNCKPGIWTSRILQLEYVHEDAGDCDREAILYWVAEGSIDVAQCQGLADSVKGNQMEEVRDLLLRRRILCCCFFGVEMGVPEDRERFTIGGVNFSQDEVGGPPRIAVAEENGQVIAVRFYCGMEDWSAHGSEDGLSSEEEKSEVLDEDEEGGAFEQR</sequence>
<evidence type="ECO:0000313" key="2">
    <source>
        <dbReference type="EMBL" id="KAL2063350.1"/>
    </source>
</evidence>
<evidence type="ECO:0000313" key="3">
    <source>
        <dbReference type="Proteomes" id="UP001595075"/>
    </source>
</evidence>
<keyword evidence="3" id="KW-1185">Reference proteome</keyword>
<gene>
    <name evidence="2" type="ORF">VTL71DRAFT_5155</name>
</gene>
<dbReference type="Proteomes" id="UP001595075">
    <property type="component" value="Unassembled WGS sequence"/>
</dbReference>
<evidence type="ECO:0000256" key="1">
    <source>
        <dbReference type="SAM" id="MobiDB-lite"/>
    </source>
</evidence>
<proteinExistence type="predicted"/>
<feature type="compositionally biased region" description="Acidic residues" evidence="1">
    <location>
        <begin position="199"/>
        <end position="211"/>
    </location>
</feature>
<organism evidence="2 3">
    <name type="scientific">Oculimacula yallundae</name>
    <dbReference type="NCBI Taxonomy" id="86028"/>
    <lineage>
        <taxon>Eukaryota</taxon>
        <taxon>Fungi</taxon>
        <taxon>Dikarya</taxon>
        <taxon>Ascomycota</taxon>
        <taxon>Pezizomycotina</taxon>
        <taxon>Leotiomycetes</taxon>
        <taxon>Helotiales</taxon>
        <taxon>Ploettnerulaceae</taxon>
        <taxon>Oculimacula</taxon>
    </lineage>
</organism>
<comment type="caution">
    <text evidence="2">The sequence shown here is derived from an EMBL/GenBank/DDBJ whole genome shotgun (WGS) entry which is preliminary data.</text>
</comment>
<dbReference type="EMBL" id="JAZHXI010000015">
    <property type="protein sequence ID" value="KAL2063350.1"/>
    <property type="molecule type" value="Genomic_DNA"/>
</dbReference>
<feature type="region of interest" description="Disordered" evidence="1">
    <location>
        <begin position="182"/>
        <end position="211"/>
    </location>
</feature>
<name>A0ABR4C0G8_9HELO</name>
<accession>A0ABR4C0G8</accession>
<protein>
    <submittedName>
        <fullName evidence="2">Uncharacterized protein</fullName>
    </submittedName>
</protein>
<feature type="compositionally biased region" description="Basic and acidic residues" evidence="1">
    <location>
        <begin position="182"/>
        <end position="198"/>
    </location>
</feature>